<dbReference type="InterPro" id="IPR007607">
    <property type="entry name" value="BacA/B"/>
</dbReference>
<accession>A0A0E3ZIY2</accession>
<evidence type="ECO:0000256" key="1">
    <source>
        <dbReference type="ARBA" id="ARBA00044755"/>
    </source>
</evidence>
<dbReference type="EMBL" id="CP007501">
    <property type="protein sequence ID" value="AKD24735.1"/>
    <property type="molecule type" value="Genomic_DNA"/>
</dbReference>
<dbReference type="PATRIC" id="fig|576611.7.peg.403"/>
<dbReference type="PANTHER" id="PTHR35024">
    <property type="entry name" value="HYPOTHETICAL CYTOSOLIC PROTEIN"/>
    <property type="match status" value="1"/>
</dbReference>
<proteinExistence type="inferred from homology"/>
<gene>
    <name evidence="2" type="ORF">CL55_00004020</name>
</gene>
<dbReference type="RefSeq" id="WP_046329649.1">
    <property type="nucleotide sequence ID" value="NZ_CP007501.1"/>
</dbReference>
<protein>
    <submittedName>
        <fullName evidence="2">Integral membrane protein CcmA involved in cell shape determination</fullName>
    </submittedName>
</protein>
<comment type="similarity">
    <text evidence="1">Belongs to the bactofilin family.</text>
</comment>
<dbReference type="KEGG" id="pdq:CL55_00004020"/>
<dbReference type="Proteomes" id="UP000061135">
    <property type="component" value="Chromosome"/>
</dbReference>
<dbReference type="PANTHER" id="PTHR35024:SF4">
    <property type="entry name" value="POLYMER-FORMING CYTOSKELETAL PROTEIN"/>
    <property type="match status" value="1"/>
</dbReference>
<name>A0A0E3ZIY2_9BURK</name>
<dbReference type="Pfam" id="PF04519">
    <property type="entry name" value="Bactofilin"/>
    <property type="match status" value="1"/>
</dbReference>
<keyword evidence="3" id="KW-1185">Reference proteome</keyword>
<evidence type="ECO:0000313" key="3">
    <source>
        <dbReference type="Proteomes" id="UP000061135"/>
    </source>
</evidence>
<dbReference type="HOGENOM" id="CLU_072799_7_1_4"/>
<reference evidence="2 3" key="1">
    <citation type="submission" date="2014-03" db="EMBL/GenBank/DDBJ databases">
        <title>Genome of Polynucleobacter strain MWH-MoK4.</title>
        <authorList>
            <person name="Hahn M.W."/>
        </authorList>
    </citation>
    <scope>NUCLEOTIDE SEQUENCE [LARGE SCALE GENOMIC DNA]</scope>
    <source>
        <strain evidence="2 3">MWH-MoK4</strain>
    </source>
</reference>
<sequence length="149" mass="16156">MVFKKSQSIKFLQPTMESFETIVGPATEVHGRIVANESLRIDGRVVGNIESRQGKNVSIALGRTGMVQGDINAFRVLVAGRVEGNIYATERVELHEGAEVRGDITYGQLGIEHGAKLNGLMISKSGEEPEGATDSTAIFQANWNKIKSQ</sequence>
<evidence type="ECO:0000313" key="2">
    <source>
        <dbReference type="EMBL" id="AKD24735.1"/>
    </source>
</evidence>
<organism evidence="2 3">
    <name type="scientific">Polynucleobacter duraquae</name>
    <dbReference type="NCBI Taxonomy" id="1835254"/>
    <lineage>
        <taxon>Bacteria</taxon>
        <taxon>Pseudomonadati</taxon>
        <taxon>Pseudomonadota</taxon>
        <taxon>Betaproteobacteria</taxon>
        <taxon>Burkholderiales</taxon>
        <taxon>Burkholderiaceae</taxon>
        <taxon>Polynucleobacter</taxon>
    </lineage>
</organism>
<dbReference type="OrthoDB" id="8903691at2"/>
<dbReference type="AlphaFoldDB" id="A0A0E3ZIY2"/>